<evidence type="ECO:0000256" key="22">
    <source>
        <dbReference type="ARBA" id="ARBA00052927"/>
    </source>
</evidence>
<organism evidence="27 28">
    <name type="scientific">Dimorphilus gyrociliatus</name>
    <dbReference type="NCBI Taxonomy" id="2664684"/>
    <lineage>
        <taxon>Eukaryota</taxon>
        <taxon>Metazoa</taxon>
        <taxon>Spiralia</taxon>
        <taxon>Lophotrochozoa</taxon>
        <taxon>Annelida</taxon>
        <taxon>Polychaeta</taxon>
        <taxon>Polychaeta incertae sedis</taxon>
        <taxon>Dinophilidae</taxon>
        <taxon>Dimorphilus</taxon>
    </lineage>
</organism>
<keyword evidence="9" id="KW-0812">Transmembrane</keyword>
<comment type="subcellular location">
    <subcellularLocation>
        <location evidence="3">Endoplasmic reticulum membrane</location>
        <topology evidence="3">Single-pass membrane protein</topology>
    </subcellularLocation>
    <subcellularLocation>
        <location evidence="2">Golgi apparatus membrane</location>
        <topology evidence="2">Single-pass membrane protein</topology>
    </subcellularLocation>
</comment>
<evidence type="ECO:0000256" key="9">
    <source>
        <dbReference type="ARBA" id="ARBA00022692"/>
    </source>
</evidence>
<evidence type="ECO:0000256" key="17">
    <source>
        <dbReference type="ARBA" id="ARBA00023098"/>
    </source>
</evidence>
<comment type="caution">
    <text evidence="27">The sequence shown here is derived from an EMBL/GenBank/DDBJ whole genome shotgun (WGS) entry which is preliminary data.</text>
</comment>
<keyword evidence="17" id="KW-0443">Lipid metabolism</keyword>
<keyword evidence="16" id="KW-0333">Golgi apparatus</keyword>
<protein>
    <recommendedName>
        <fullName evidence="5">Delta(24)-sterol reductase</fullName>
        <ecNumber evidence="4">1.3.1.72</ecNumber>
    </recommendedName>
    <alternativeName>
        <fullName evidence="24">24-dehydrocholesterol reductase</fullName>
    </alternativeName>
    <alternativeName>
        <fullName evidence="25">3-beta-hydroxysterol Delta-24-reductase</fullName>
    </alternativeName>
</protein>
<comment type="catalytic activity">
    <reaction evidence="21">
        <text>lanosterol + NADPH + H(+) = 24,25-dihydrolanosterol + NADP(+)</text>
        <dbReference type="Rhea" id="RHEA:33919"/>
        <dbReference type="ChEBI" id="CHEBI:15378"/>
        <dbReference type="ChEBI" id="CHEBI:16521"/>
        <dbReference type="ChEBI" id="CHEBI:28113"/>
        <dbReference type="ChEBI" id="CHEBI:57783"/>
        <dbReference type="ChEBI" id="CHEBI:58349"/>
    </reaction>
    <physiologicalReaction direction="left-to-right" evidence="21">
        <dbReference type="Rhea" id="RHEA:33920"/>
    </physiologicalReaction>
</comment>
<keyword evidence="18" id="KW-0472">Membrane</keyword>
<dbReference type="GO" id="GO:0050614">
    <property type="term" value="F:Delta24-sterol reductase activity"/>
    <property type="evidence" value="ECO:0007669"/>
    <property type="project" value="UniProtKB-EC"/>
</dbReference>
<keyword evidence="6" id="KW-0444">Lipid biosynthesis</keyword>
<keyword evidence="8" id="KW-0285">Flavoprotein</keyword>
<evidence type="ECO:0000256" key="24">
    <source>
        <dbReference type="ARBA" id="ARBA00078485"/>
    </source>
</evidence>
<dbReference type="Proteomes" id="UP000549394">
    <property type="component" value="Unassembled WGS sequence"/>
</dbReference>
<gene>
    <name evidence="27" type="ORF">DGYR_LOCUS6726</name>
</gene>
<keyword evidence="28" id="KW-1185">Reference proteome</keyword>
<dbReference type="AlphaFoldDB" id="A0A7I8VQ26"/>
<evidence type="ECO:0000256" key="18">
    <source>
        <dbReference type="ARBA" id="ARBA00023136"/>
    </source>
</evidence>
<evidence type="ECO:0000256" key="12">
    <source>
        <dbReference type="ARBA" id="ARBA00022827"/>
    </source>
</evidence>
<dbReference type="InterPro" id="IPR016169">
    <property type="entry name" value="FAD-bd_PCMH_sub2"/>
</dbReference>
<evidence type="ECO:0000256" key="2">
    <source>
        <dbReference type="ARBA" id="ARBA00004194"/>
    </source>
</evidence>
<dbReference type="GO" id="GO:0005789">
    <property type="term" value="C:endoplasmic reticulum membrane"/>
    <property type="evidence" value="ECO:0007669"/>
    <property type="project" value="UniProtKB-SubCell"/>
</dbReference>
<evidence type="ECO:0000256" key="10">
    <source>
        <dbReference type="ARBA" id="ARBA00022729"/>
    </source>
</evidence>
<evidence type="ECO:0000313" key="28">
    <source>
        <dbReference type="Proteomes" id="UP000549394"/>
    </source>
</evidence>
<comment type="cofactor">
    <cofactor evidence="1">
        <name>FAD</name>
        <dbReference type="ChEBI" id="CHEBI:57692"/>
    </cofactor>
</comment>
<evidence type="ECO:0000256" key="23">
    <source>
        <dbReference type="ARBA" id="ARBA00056986"/>
    </source>
</evidence>
<evidence type="ECO:0000259" key="26">
    <source>
        <dbReference type="PROSITE" id="PS51387"/>
    </source>
</evidence>
<dbReference type="EC" id="1.3.1.72" evidence="4"/>
<dbReference type="InterPro" id="IPR040165">
    <property type="entry name" value="Diminuto-like"/>
</dbReference>
<evidence type="ECO:0000256" key="15">
    <source>
        <dbReference type="ARBA" id="ARBA00023002"/>
    </source>
</evidence>
<comment type="function">
    <text evidence="23">Catalyzes the reduction of the delta-24 double bond of sterol intermediates during cholesterol biosynthesis. In addition to its cholesterol-synthesizing activity, can protect cells from oxidative stress by reducing caspase 3 activity during apoptosis induced by oxidative stress. Also protects against amyloid-beta peptide-induced apoptosis.</text>
</comment>
<evidence type="ECO:0000256" key="16">
    <source>
        <dbReference type="ARBA" id="ARBA00023034"/>
    </source>
</evidence>
<dbReference type="GO" id="GO:0000246">
    <property type="term" value="F:Delta24(24-1) sterol reductase activity"/>
    <property type="evidence" value="ECO:0007669"/>
    <property type="project" value="TreeGrafter"/>
</dbReference>
<evidence type="ECO:0000256" key="14">
    <source>
        <dbReference type="ARBA" id="ARBA00022989"/>
    </source>
</evidence>
<keyword evidence="19" id="KW-1207">Sterol metabolism</keyword>
<dbReference type="InterPro" id="IPR036318">
    <property type="entry name" value="FAD-bd_PCMH-like_sf"/>
</dbReference>
<evidence type="ECO:0000256" key="5">
    <source>
        <dbReference type="ARBA" id="ARBA00019086"/>
    </source>
</evidence>
<evidence type="ECO:0000256" key="25">
    <source>
        <dbReference type="ARBA" id="ARBA00080612"/>
    </source>
</evidence>
<evidence type="ECO:0000256" key="21">
    <source>
        <dbReference type="ARBA" id="ARBA00051033"/>
    </source>
</evidence>
<dbReference type="GO" id="GO:0000139">
    <property type="term" value="C:Golgi membrane"/>
    <property type="evidence" value="ECO:0007669"/>
    <property type="project" value="UniProtKB-SubCell"/>
</dbReference>
<keyword evidence="14" id="KW-1133">Transmembrane helix</keyword>
<dbReference type="Pfam" id="PF01565">
    <property type="entry name" value="FAD_binding_4"/>
    <property type="match status" value="1"/>
</dbReference>
<evidence type="ECO:0000256" key="11">
    <source>
        <dbReference type="ARBA" id="ARBA00022824"/>
    </source>
</evidence>
<comment type="catalytic activity">
    <reaction evidence="22">
        <text>5alpha-cholest-8-en-3beta-ol + NADP(+) = zymosterol + NADPH + H(+)</text>
        <dbReference type="Rhea" id="RHEA:36399"/>
        <dbReference type="ChEBI" id="CHEBI:15378"/>
        <dbReference type="ChEBI" id="CHEBI:16608"/>
        <dbReference type="ChEBI" id="CHEBI:18252"/>
        <dbReference type="ChEBI" id="CHEBI:57783"/>
        <dbReference type="ChEBI" id="CHEBI:58349"/>
        <dbReference type="EC" id="1.3.1.72"/>
    </reaction>
    <physiologicalReaction direction="right-to-left" evidence="22">
        <dbReference type="Rhea" id="RHEA:36401"/>
    </physiologicalReaction>
</comment>
<dbReference type="InterPro" id="IPR016166">
    <property type="entry name" value="FAD-bd_PCMH"/>
</dbReference>
<keyword evidence="7" id="KW-0153">Cholesterol metabolism</keyword>
<evidence type="ECO:0000256" key="8">
    <source>
        <dbReference type="ARBA" id="ARBA00022630"/>
    </source>
</evidence>
<feature type="domain" description="FAD-binding PCMH-type" evidence="26">
    <location>
        <begin position="1"/>
        <end position="170"/>
    </location>
</feature>
<dbReference type="Gene3D" id="3.30.465.10">
    <property type="match status" value="1"/>
</dbReference>
<keyword evidence="11" id="KW-0256">Endoplasmic reticulum</keyword>
<name>A0A7I8VQ26_9ANNE</name>
<dbReference type="GO" id="GO:0071949">
    <property type="term" value="F:FAD binding"/>
    <property type="evidence" value="ECO:0007669"/>
    <property type="project" value="InterPro"/>
</dbReference>
<evidence type="ECO:0000256" key="6">
    <source>
        <dbReference type="ARBA" id="ARBA00022516"/>
    </source>
</evidence>
<keyword evidence="10" id="KW-0732">Signal</keyword>
<keyword evidence="12" id="KW-0274">FAD</keyword>
<dbReference type="SUPFAM" id="SSF56176">
    <property type="entry name" value="FAD-binding/transporter-associated domain-like"/>
    <property type="match status" value="1"/>
</dbReference>
<dbReference type="PANTHER" id="PTHR10801">
    <property type="entry name" value="24-DEHYDROCHOLESTEROL REDUCTASE"/>
    <property type="match status" value="1"/>
</dbReference>
<evidence type="ECO:0000256" key="1">
    <source>
        <dbReference type="ARBA" id="ARBA00001974"/>
    </source>
</evidence>
<dbReference type="PANTHER" id="PTHR10801:SF0">
    <property type="entry name" value="DELTA(24)-STEROL REDUCTASE"/>
    <property type="match status" value="1"/>
</dbReference>
<evidence type="ECO:0000256" key="20">
    <source>
        <dbReference type="ARBA" id="ARBA00023221"/>
    </source>
</evidence>
<dbReference type="PROSITE" id="PS51387">
    <property type="entry name" value="FAD_PCMH"/>
    <property type="match status" value="1"/>
</dbReference>
<accession>A0A7I8VQ26</accession>
<evidence type="ECO:0000313" key="27">
    <source>
        <dbReference type="EMBL" id="CAD5118335.1"/>
    </source>
</evidence>
<keyword evidence="15" id="KW-0560">Oxidoreductase</keyword>
<evidence type="ECO:0000256" key="13">
    <source>
        <dbReference type="ARBA" id="ARBA00022857"/>
    </source>
</evidence>
<dbReference type="OrthoDB" id="415825at2759"/>
<sequence>MNSAPHKHVEKVKHVQKQVKSWNEKGRQGQMCTARPGWMAVCLREGKYKKTLQNIDVNLMDVIEVDAEKQIVRVEPLATMGQVSATLIPMGWTLPIVPELDDLTVGGLIMGVGIESSSHKHGLMQHVCEALEVVLADGNVKDNPDLFYSLFWSHGTLGFLVSADIRIVPAKKFVKLSYKPVHTFSEVVTEFEQSTLKKTGNDFVEGLMYSKNEAVIMTGIMTDEAEPDKVNVISRHYKPWFFKHVETFLQRGEDYEYIPLRDYYHRHTRSIFWQLQDIVPFGNNFVFRVLFGWLMPPKISLLKLTQGETIKRMYEKHQIIQDLLVPLSKLDSALLKFHDEIELYPLWLCPLKLPKTPGFLRCSKEDEILVDIGAYGSPKTKHYHAYDTTRRLEKFLLGANGIQMLYADSYLTREEFRQMFDHSLYDKMRAKLNCSDAFPEIYDKVNRSARD</sequence>
<evidence type="ECO:0000256" key="3">
    <source>
        <dbReference type="ARBA" id="ARBA00004389"/>
    </source>
</evidence>
<dbReference type="EMBL" id="CAJFCJ010000008">
    <property type="protein sequence ID" value="CAD5118335.1"/>
    <property type="molecule type" value="Genomic_DNA"/>
</dbReference>
<evidence type="ECO:0000256" key="7">
    <source>
        <dbReference type="ARBA" id="ARBA00022548"/>
    </source>
</evidence>
<dbReference type="GO" id="GO:0008203">
    <property type="term" value="P:cholesterol metabolic process"/>
    <property type="evidence" value="ECO:0007669"/>
    <property type="project" value="UniProtKB-KW"/>
</dbReference>
<evidence type="ECO:0000256" key="4">
    <source>
        <dbReference type="ARBA" id="ARBA00012405"/>
    </source>
</evidence>
<dbReference type="InterPro" id="IPR006094">
    <property type="entry name" value="Oxid_FAD_bind_N"/>
</dbReference>
<keyword evidence="20" id="KW-0753">Steroid metabolism</keyword>
<dbReference type="FunFam" id="3.30.465.10:FF:000032">
    <property type="entry name" value="Delta(24)-sterol reductase"/>
    <property type="match status" value="1"/>
</dbReference>
<proteinExistence type="predicted"/>
<keyword evidence="13" id="KW-0521">NADP</keyword>
<evidence type="ECO:0000256" key="19">
    <source>
        <dbReference type="ARBA" id="ARBA00023166"/>
    </source>
</evidence>
<reference evidence="27 28" key="1">
    <citation type="submission" date="2020-08" db="EMBL/GenBank/DDBJ databases">
        <authorList>
            <person name="Hejnol A."/>
        </authorList>
    </citation>
    <scope>NUCLEOTIDE SEQUENCE [LARGE SCALE GENOMIC DNA]</scope>
</reference>